<dbReference type="PANTHER" id="PTHR30349">
    <property type="entry name" value="PHAGE INTEGRASE-RELATED"/>
    <property type="match status" value="1"/>
</dbReference>
<dbReference type="InterPro" id="IPR011932">
    <property type="entry name" value="Recomb_XerD"/>
</dbReference>
<dbReference type="InterPro" id="IPR002104">
    <property type="entry name" value="Integrase_catalytic"/>
</dbReference>
<dbReference type="InterPro" id="IPR044068">
    <property type="entry name" value="CB"/>
</dbReference>
<dbReference type="Pfam" id="PF02899">
    <property type="entry name" value="Phage_int_SAM_1"/>
    <property type="match status" value="1"/>
</dbReference>
<feature type="active site" evidence="10">
    <location>
        <position position="267"/>
    </location>
</feature>
<evidence type="ECO:0000259" key="11">
    <source>
        <dbReference type="PROSITE" id="PS51898"/>
    </source>
</evidence>
<dbReference type="SUPFAM" id="SSF56349">
    <property type="entry name" value="DNA breaking-rejoining enzymes"/>
    <property type="match status" value="1"/>
</dbReference>
<evidence type="ECO:0000259" key="12">
    <source>
        <dbReference type="PROSITE" id="PS51900"/>
    </source>
</evidence>
<evidence type="ECO:0000256" key="10">
    <source>
        <dbReference type="HAMAP-Rule" id="MF_01808"/>
    </source>
</evidence>
<feature type="active site" evidence="10">
    <location>
        <position position="170"/>
    </location>
</feature>
<feature type="domain" description="Tyr recombinase" evidence="11">
    <location>
        <begin position="106"/>
        <end position="289"/>
    </location>
</feature>
<dbReference type="Gene3D" id="1.10.150.130">
    <property type="match status" value="1"/>
</dbReference>
<dbReference type="PROSITE" id="PS51900">
    <property type="entry name" value="CB"/>
    <property type="match status" value="1"/>
</dbReference>
<dbReference type="InterPro" id="IPR011010">
    <property type="entry name" value="DNA_brk_join_enz"/>
</dbReference>
<evidence type="ECO:0000256" key="4">
    <source>
        <dbReference type="ARBA" id="ARBA00022618"/>
    </source>
</evidence>
<sequence>MNAFLESFLDYISLERGLSINTRKAYADDISQFLDFLTRKGLSSLNQVSRKQVLDHLMAMKAKGMSTNSISRHLVSIKVFFRYLQQEGLLDKNVTDTMDSPKLWKILPDTLSEKEVDLLLSAPDMRKPLGVRDRAILEMFYASGLRVSELANLQLPSLHLDDGYIRVIGKGRKERVIPVAENSANMLHVYLEEVRPMLCDNPHLQHVFVSRRETALCRQRLWQIIKKYTKDAGIMKNVTPHTLRHSFASHLLQNGAPLRVIQEMLGHADIATTQIYTHVDPNRLKSIHEQFHPRA</sequence>
<name>A0ABU5MWF9_9BACT</name>
<dbReference type="InterPro" id="IPR023009">
    <property type="entry name" value="Tyrosine_recombinase_XerC/XerD"/>
</dbReference>
<dbReference type="CDD" id="cd00798">
    <property type="entry name" value="INT_XerDC_C"/>
    <property type="match status" value="1"/>
</dbReference>
<dbReference type="InterPro" id="IPR013762">
    <property type="entry name" value="Integrase-like_cat_sf"/>
</dbReference>
<dbReference type="Proteomes" id="UP001290861">
    <property type="component" value="Unassembled WGS sequence"/>
</dbReference>
<feature type="active site" description="O-(3'-phospho-DNA)-tyrosine intermediate" evidence="10">
    <location>
        <position position="276"/>
    </location>
</feature>
<dbReference type="NCBIfam" id="NF040815">
    <property type="entry name" value="recomb_XerA_Arch"/>
    <property type="match status" value="1"/>
</dbReference>
<dbReference type="NCBIfam" id="NF001399">
    <property type="entry name" value="PRK00283.1"/>
    <property type="match status" value="1"/>
</dbReference>
<keyword evidence="3 10" id="KW-0963">Cytoplasm</keyword>
<dbReference type="HAMAP" id="MF_01808">
    <property type="entry name" value="Recomb_XerC_XerD"/>
    <property type="match status" value="1"/>
</dbReference>
<proteinExistence type="inferred from homology"/>
<evidence type="ECO:0000256" key="7">
    <source>
        <dbReference type="ARBA" id="ARBA00023125"/>
    </source>
</evidence>
<protein>
    <recommendedName>
        <fullName evidence="10">Tyrosine recombinase XerC</fullName>
    </recommendedName>
</protein>
<gene>
    <name evidence="13" type="primary">xerD</name>
    <name evidence="10" type="synonym">xerC</name>
    <name evidence="13" type="ORF">P9H32_07255</name>
</gene>
<evidence type="ECO:0000313" key="13">
    <source>
        <dbReference type="EMBL" id="MDZ8118426.1"/>
    </source>
</evidence>
<comment type="similarity">
    <text evidence="2">Belongs to the 'phage' integrase family. XerD subfamily.</text>
</comment>
<evidence type="ECO:0000256" key="6">
    <source>
        <dbReference type="ARBA" id="ARBA00022908"/>
    </source>
</evidence>
<evidence type="ECO:0000313" key="14">
    <source>
        <dbReference type="Proteomes" id="UP001290861"/>
    </source>
</evidence>
<dbReference type="Gene3D" id="1.10.443.10">
    <property type="entry name" value="Intergrase catalytic core"/>
    <property type="match status" value="1"/>
</dbReference>
<evidence type="ECO:0000256" key="1">
    <source>
        <dbReference type="ARBA" id="ARBA00004496"/>
    </source>
</evidence>
<dbReference type="InterPro" id="IPR050090">
    <property type="entry name" value="Tyrosine_recombinase_XerCD"/>
</dbReference>
<comment type="similarity">
    <text evidence="10">Belongs to the 'phage' integrase family. XerC subfamily.</text>
</comment>
<dbReference type="NCBIfam" id="TIGR02225">
    <property type="entry name" value="recomb_XerD"/>
    <property type="match status" value="1"/>
</dbReference>
<keyword evidence="9 10" id="KW-0131">Cell cycle</keyword>
<dbReference type="InterPro" id="IPR004107">
    <property type="entry name" value="Integrase_SAM-like_N"/>
</dbReference>
<dbReference type="PROSITE" id="PS51898">
    <property type="entry name" value="TYR_RECOMBINASE"/>
    <property type="match status" value="1"/>
</dbReference>
<feature type="active site" evidence="10">
    <location>
        <position position="241"/>
    </location>
</feature>
<reference evidence="13 14" key="1">
    <citation type="journal article" date="2024" name="Appl. Environ. Microbiol.">
        <title>Pontiella agarivorans sp. nov., a novel marine anaerobic bacterium capable of degrading macroalgal polysaccharides and fixing nitrogen.</title>
        <authorList>
            <person name="Liu N."/>
            <person name="Kivenson V."/>
            <person name="Peng X."/>
            <person name="Cui Z."/>
            <person name="Lankiewicz T.S."/>
            <person name="Gosselin K.M."/>
            <person name="English C.J."/>
            <person name="Blair E.M."/>
            <person name="O'Malley M.A."/>
            <person name="Valentine D.L."/>
        </authorList>
    </citation>
    <scope>NUCLEOTIDE SEQUENCE [LARGE SCALE GENOMIC DNA]</scope>
    <source>
        <strain evidence="13 14">NLcol2</strain>
    </source>
</reference>
<dbReference type="Pfam" id="PF00589">
    <property type="entry name" value="Phage_integrase"/>
    <property type="match status" value="1"/>
</dbReference>
<keyword evidence="7 10" id="KW-0238">DNA-binding</keyword>
<dbReference type="InterPro" id="IPR010998">
    <property type="entry name" value="Integrase_recombinase_N"/>
</dbReference>
<accession>A0ABU5MWF9</accession>
<feature type="domain" description="Core-binding (CB)" evidence="12">
    <location>
        <begin position="1"/>
        <end position="85"/>
    </location>
</feature>
<evidence type="ECO:0000256" key="2">
    <source>
        <dbReference type="ARBA" id="ARBA00010450"/>
    </source>
</evidence>
<keyword evidence="8 10" id="KW-0233">DNA recombination</keyword>
<keyword evidence="14" id="KW-1185">Reference proteome</keyword>
<comment type="subcellular location">
    <subcellularLocation>
        <location evidence="1 10">Cytoplasm</location>
    </subcellularLocation>
</comment>
<keyword evidence="4 10" id="KW-0132">Cell division</keyword>
<evidence type="ECO:0000256" key="9">
    <source>
        <dbReference type="ARBA" id="ARBA00023306"/>
    </source>
</evidence>
<comment type="caution">
    <text evidence="13">The sequence shown here is derived from an EMBL/GenBank/DDBJ whole genome shotgun (WGS) entry which is preliminary data.</text>
</comment>
<evidence type="ECO:0000256" key="3">
    <source>
        <dbReference type="ARBA" id="ARBA00022490"/>
    </source>
</evidence>
<keyword evidence="6 10" id="KW-0229">DNA integration</keyword>
<dbReference type="PANTHER" id="PTHR30349:SF81">
    <property type="entry name" value="TYROSINE RECOMBINASE XERC"/>
    <property type="match status" value="1"/>
</dbReference>
<evidence type="ECO:0000256" key="5">
    <source>
        <dbReference type="ARBA" id="ARBA00022829"/>
    </source>
</evidence>
<keyword evidence="5 10" id="KW-0159">Chromosome partition</keyword>
<dbReference type="RefSeq" id="WP_322608226.1">
    <property type="nucleotide sequence ID" value="NZ_JARVCO010000008.1"/>
</dbReference>
<organism evidence="13 14">
    <name type="scientific">Pontiella agarivorans</name>
    <dbReference type="NCBI Taxonomy" id="3038953"/>
    <lineage>
        <taxon>Bacteria</taxon>
        <taxon>Pseudomonadati</taxon>
        <taxon>Kiritimatiellota</taxon>
        <taxon>Kiritimatiellia</taxon>
        <taxon>Kiritimatiellales</taxon>
        <taxon>Pontiellaceae</taxon>
        <taxon>Pontiella</taxon>
    </lineage>
</organism>
<comment type="subunit">
    <text evidence="10">Forms a cyclic heterotetrameric complex composed of two molecules of XerC and two molecules of XerD.</text>
</comment>
<comment type="function">
    <text evidence="10">Site-specific tyrosine recombinase, which acts by catalyzing the cutting and rejoining of the recombining DNA molecules. The XerC-XerD complex is essential to convert dimers of the bacterial chromosome into monomers to permit their segregation at cell division. It also contributes to the segregational stability of plasmids.</text>
</comment>
<feature type="active site" evidence="10">
    <location>
        <position position="146"/>
    </location>
</feature>
<dbReference type="EMBL" id="JARVCO010000008">
    <property type="protein sequence ID" value="MDZ8118426.1"/>
    <property type="molecule type" value="Genomic_DNA"/>
</dbReference>
<evidence type="ECO:0000256" key="8">
    <source>
        <dbReference type="ARBA" id="ARBA00023172"/>
    </source>
</evidence>
<feature type="active site" evidence="10">
    <location>
        <position position="244"/>
    </location>
</feature>